<dbReference type="Gene3D" id="3.30.460.10">
    <property type="entry name" value="Beta Polymerase, domain 2"/>
    <property type="match status" value="1"/>
</dbReference>
<reference evidence="1" key="1">
    <citation type="submission" date="2021-02" db="EMBL/GenBank/DDBJ databases">
        <authorList>
            <person name="Dougan E. K."/>
            <person name="Rhodes N."/>
            <person name="Thang M."/>
            <person name="Chan C."/>
        </authorList>
    </citation>
    <scope>NUCLEOTIDE SEQUENCE</scope>
</reference>
<gene>
    <name evidence="1" type="ORF">PGLA1383_LOCUS20923</name>
</gene>
<accession>A0A813ENM3</accession>
<dbReference type="Proteomes" id="UP000654075">
    <property type="component" value="Unassembled WGS sequence"/>
</dbReference>
<protein>
    <submittedName>
        <fullName evidence="1">Uncharacterized protein</fullName>
    </submittedName>
</protein>
<dbReference type="SUPFAM" id="SSF81301">
    <property type="entry name" value="Nucleotidyltransferase"/>
    <property type="match status" value="1"/>
</dbReference>
<organism evidence="1 2">
    <name type="scientific">Polarella glacialis</name>
    <name type="common">Dinoflagellate</name>
    <dbReference type="NCBI Taxonomy" id="89957"/>
    <lineage>
        <taxon>Eukaryota</taxon>
        <taxon>Sar</taxon>
        <taxon>Alveolata</taxon>
        <taxon>Dinophyceae</taxon>
        <taxon>Suessiales</taxon>
        <taxon>Suessiaceae</taxon>
        <taxon>Polarella</taxon>
    </lineage>
</organism>
<dbReference type="EMBL" id="CAJNNV010014536">
    <property type="protein sequence ID" value="CAE8602684.1"/>
    <property type="molecule type" value="Genomic_DNA"/>
</dbReference>
<name>A0A813ENM3_POLGL</name>
<evidence type="ECO:0000313" key="1">
    <source>
        <dbReference type="EMBL" id="CAE8602684.1"/>
    </source>
</evidence>
<sequence>MSGQAEWESRPTGVLKRAPQRPALVDVIQLDAEDIIDRLGCSNDNKWRCNKLLDGLASVVRERVDFNVKKVYTSGSFGRSTALNYVFDVDMVFVIDDFDSEIMDEYFEEVLDALYYFDRGFEYKSGTPFCIKGVAGKFIDVDILITGDPYEDEYGNPGRFYSAFGSLQVDKTFRRYDAQFELLKPLVLLCKHWRNLAEGPFHIKSFFIELVCMDLVSNSATSSIHELFRDFLQWFVDGNSSIKNPNPYNGGYIQLGIDCEARVRHHASATLGKLRPYLRAGNHFSCPGCGLKRFLDATGAVQHLESGNCSACRGTQNARKAIHGFVSNHDETRGFLNRMLTDRREEAADGNSHLYDCKSCDAWPVTLSEGPVKDRKELLKLRRPEGPRASGVWLVGGLIRGAGNEWHAEGIDEVYPLKRFEAMLPMRFKDLVKPTEKVVEDPMAATRRLLAEAMKNM</sequence>
<keyword evidence="2" id="KW-1185">Reference proteome</keyword>
<dbReference type="AlphaFoldDB" id="A0A813ENM3"/>
<comment type="caution">
    <text evidence="1">The sequence shown here is derived from an EMBL/GenBank/DDBJ whole genome shotgun (WGS) entry which is preliminary data.</text>
</comment>
<dbReference type="InterPro" id="IPR043519">
    <property type="entry name" value="NT_sf"/>
</dbReference>
<dbReference type="OrthoDB" id="9439903at2759"/>
<evidence type="ECO:0000313" key="2">
    <source>
        <dbReference type="Proteomes" id="UP000654075"/>
    </source>
</evidence>
<proteinExistence type="predicted"/>